<dbReference type="InterPro" id="IPR010982">
    <property type="entry name" value="Lambda_DNA-bd_dom_sf"/>
</dbReference>
<sequence length="87" mass="9327">MDAMSTISSAQIRGARALLKISAAELAAMASVTWKTVQRMESVEGVPPSRSGTLERIKAALEQAGIEFIGDPLTSPGVRLRLEKEFP</sequence>
<gene>
    <name evidence="1" type="ORF">FHS52_003230</name>
    <name evidence="2" type="ORF">GRI59_15340</name>
</gene>
<name>A0A6I4ULZ3_9SPHN</name>
<dbReference type="EMBL" id="WTYB01000007">
    <property type="protein sequence ID" value="MXP39980.1"/>
    <property type="molecule type" value="Genomic_DNA"/>
</dbReference>
<accession>A0A6I4ULZ3</accession>
<reference evidence="1 4" key="2">
    <citation type="submission" date="2020-08" db="EMBL/GenBank/DDBJ databases">
        <title>Genomic Encyclopedia of Type Strains, Phase IV (KMG-IV): sequencing the most valuable type-strain genomes for metagenomic binning, comparative biology and taxonomic classification.</title>
        <authorList>
            <person name="Goeker M."/>
        </authorList>
    </citation>
    <scope>NUCLEOTIDE SEQUENCE [LARGE SCALE GENOMIC DNA]</scope>
    <source>
        <strain evidence="1 4">DSM 8510</strain>
    </source>
</reference>
<dbReference type="GO" id="GO:0003677">
    <property type="term" value="F:DNA binding"/>
    <property type="evidence" value="ECO:0007669"/>
    <property type="project" value="UniProtKB-KW"/>
</dbReference>
<dbReference type="Gene3D" id="1.10.260.40">
    <property type="entry name" value="lambda repressor-like DNA-binding domains"/>
    <property type="match status" value="1"/>
</dbReference>
<proteinExistence type="predicted"/>
<reference evidence="2 3" key="1">
    <citation type="submission" date="2019-12" db="EMBL/GenBank/DDBJ databases">
        <title>Genomic-based taxomic classification of the family Erythrobacteraceae.</title>
        <authorList>
            <person name="Xu L."/>
        </authorList>
    </citation>
    <scope>NUCLEOTIDE SEQUENCE [LARGE SCALE GENOMIC DNA]</scope>
    <source>
        <strain evidence="2 3">JCM 10282</strain>
    </source>
</reference>
<evidence type="ECO:0000313" key="3">
    <source>
        <dbReference type="Proteomes" id="UP000430021"/>
    </source>
</evidence>
<dbReference type="Proteomes" id="UP000548685">
    <property type="component" value="Unassembled WGS sequence"/>
</dbReference>
<keyword evidence="4" id="KW-1185">Reference proteome</keyword>
<dbReference type="EMBL" id="JACICE010000007">
    <property type="protein sequence ID" value="MBB3777233.1"/>
    <property type="molecule type" value="Genomic_DNA"/>
</dbReference>
<protein>
    <submittedName>
        <fullName evidence="1 2">Transcriptional regulator</fullName>
    </submittedName>
</protein>
<evidence type="ECO:0000313" key="4">
    <source>
        <dbReference type="Proteomes" id="UP000548685"/>
    </source>
</evidence>
<dbReference type="Proteomes" id="UP000430021">
    <property type="component" value="Unassembled WGS sequence"/>
</dbReference>
<organism evidence="2 3">
    <name type="scientific">Erythrobacter ramosus</name>
    <dbReference type="NCBI Taxonomy" id="35811"/>
    <lineage>
        <taxon>Bacteria</taxon>
        <taxon>Pseudomonadati</taxon>
        <taxon>Pseudomonadota</taxon>
        <taxon>Alphaproteobacteria</taxon>
        <taxon>Sphingomonadales</taxon>
        <taxon>Erythrobacteraceae</taxon>
        <taxon>Erythrobacter/Porphyrobacter group</taxon>
        <taxon>Erythrobacter</taxon>
    </lineage>
</organism>
<comment type="caution">
    <text evidence="2">The sequence shown here is derived from an EMBL/GenBank/DDBJ whole genome shotgun (WGS) entry which is preliminary data.</text>
</comment>
<keyword evidence="1" id="KW-0238">DNA-binding</keyword>
<dbReference type="OrthoDB" id="7305227at2"/>
<dbReference type="RefSeq" id="WP_160762133.1">
    <property type="nucleotide sequence ID" value="NZ_BAAADZ010000006.1"/>
</dbReference>
<dbReference type="SUPFAM" id="SSF47413">
    <property type="entry name" value="lambda repressor-like DNA-binding domains"/>
    <property type="match status" value="1"/>
</dbReference>
<dbReference type="AlphaFoldDB" id="A0A6I4ULZ3"/>
<evidence type="ECO:0000313" key="1">
    <source>
        <dbReference type="EMBL" id="MBB3777233.1"/>
    </source>
</evidence>
<evidence type="ECO:0000313" key="2">
    <source>
        <dbReference type="EMBL" id="MXP39980.1"/>
    </source>
</evidence>